<dbReference type="Pfam" id="PF13244">
    <property type="entry name" value="MbhD"/>
    <property type="match status" value="1"/>
</dbReference>
<accession>A0A1H6SYG6</accession>
<reference evidence="9" key="1">
    <citation type="submission" date="2016-10" db="EMBL/GenBank/DDBJ databases">
        <authorList>
            <person name="Varghese N."/>
            <person name="Submissions S."/>
        </authorList>
    </citation>
    <scope>NUCLEOTIDE SEQUENCE [LARGE SCALE GENOMIC DNA]</scope>
    <source>
        <strain evidence="9">DSM 25751</strain>
    </source>
</reference>
<keyword evidence="9" id="KW-1185">Reference proteome</keyword>
<dbReference type="Proteomes" id="UP000198564">
    <property type="component" value="Unassembled WGS sequence"/>
</dbReference>
<protein>
    <submittedName>
        <fullName evidence="8">Uncharacterized MnhB-related membrane protein</fullName>
    </submittedName>
</protein>
<evidence type="ECO:0000256" key="5">
    <source>
        <dbReference type="ARBA" id="ARBA00023136"/>
    </source>
</evidence>
<feature type="domain" description="MrpA C-terminal/MbhD" evidence="7">
    <location>
        <begin position="9"/>
        <end position="71"/>
    </location>
</feature>
<comment type="subcellular location">
    <subcellularLocation>
        <location evidence="1">Cell membrane</location>
        <topology evidence="1">Multi-pass membrane protein</topology>
    </subcellularLocation>
</comment>
<keyword evidence="4 6" id="KW-1133">Transmembrane helix</keyword>
<keyword evidence="3 6" id="KW-0812">Transmembrane</keyword>
<dbReference type="RefSeq" id="WP_091633936.1">
    <property type="nucleotide sequence ID" value="NZ_FNYW01000011.1"/>
</dbReference>
<evidence type="ECO:0000256" key="2">
    <source>
        <dbReference type="ARBA" id="ARBA00022475"/>
    </source>
</evidence>
<evidence type="ECO:0000313" key="8">
    <source>
        <dbReference type="EMBL" id="SEI69040.1"/>
    </source>
</evidence>
<evidence type="ECO:0000256" key="6">
    <source>
        <dbReference type="SAM" id="Phobius"/>
    </source>
</evidence>
<dbReference type="OrthoDB" id="37139at2"/>
<dbReference type="AlphaFoldDB" id="A0A1H6SYG6"/>
<evidence type="ECO:0000313" key="9">
    <source>
        <dbReference type="Proteomes" id="UP000198564"/>
    </source>
</evidence>
<evidence type="ECO:0000259" key="7">
    <source>
        <dbReference type="Pfam" id="PF13244"/>
    </source>
</evidence>
<gene>
    <name evidence="8" type="ORF">SAMN04488113_11117</name>
</gene>
<proteinExistence type="predicted"/>
<dbReference type="EMBL" id="FNYW01000011">
    <property type="protein sequence ID" value="SEI69040.1"/>
    <property type="molecule type" value="Genomic_DNA"/>
</dbReference>
<sequence length="187" mass="21681">MFQIFLMVGLLVFACFAVFSENIKRSVIYLGIFSLIMTLTYLHYNAPDVALAEAAIGVGISTIMYLVATKKFSIYDICYVNEDVEVFNDESINEIMSNVVRPLEKFLERTEGFEPQLAYTNHPIEKIMQEDNHDFYVHRKGNLTYLYGNKSDRVFQDIVANMDKVIKDIKDIRVIYMDEVGRSERDE</sequence>
<dbReference type="GO" id="GO:0005886">
    <property type="term" value="C:plasma membrane"/>
    <property type="evidence" value="ECO:0007669"/>
    <property type="project" value="UniProtKB-SubCell"/>
</dbReference>
<name>A0A1H6SYG6_9LACT</name>
<dbReference type="InterPro" id="IPR025383">
    <property type="entry name" value="MrpA_C/MbhD"/>
</dbReference>
<evidence type="ECO:0000256" key="1">
    <source>
        <dbReference type="ARBA" id="ARBA00004651"/>
    </source>
</evidence>
<organism evidence="8 9">
    <name type="scientific">Alkalibacterium gilvum</name>
    <dbReference type="NCBI Taxonomy" id="1130080"/>
    <lineage>
        <taxon>Bacteria</taxon>
        <taxon>Bacillati</taxon>
        <taxon>Bacillota</taxon>
        <taxon>Bacilli</taxon>
        <taxon>Lactobacillales</taxon>
        <taxon>Carnobacteriaceae</taxon>
        <taxon>Alkalibacterium</taxon>
    </lineage>
</organism>
<keyword evidence="2" id="KW-1003">Cell membrane</keyword>
<evidence type="ECO:0000256" key="3">
    <source>
        <dbReference type="ARBA" id="ARBA00022692"/>
    </source>
</evidence>
<keyword evidence="5 6" id="KW-0472">Membrane</keyword>
<feature type="transmembrane region" description="Helical" evidence="6">
    <location>
        <begin position="27"/>
        <end position="44"/>
    </location>
</feature>
<dbReference type="STRING" id="1130080.SAMN04488113_11117"/>
<evidence type="ECO:0000256" key="4">
    <source>
        <dbReference type="ARBA" id="ARBA00022989"/>
    </source>
</evidence>
<feature type="transmembrane region" description="Helical" evidence="6">
    <location>
        <begin position="51"/>
        <end position="68"/>
    </location>
</feature>